<name>A0A1G5MME7_AFIMA</name>
<evidence type="ECO:0000313" key="2">
    <source>
        <dbReference type="Proteomes" id="UP000199347"/>
    </source>
</evidence>
<protein>
    <submittedName>
        <fullName evidence="1">Uncharacterized protein</fullName>
    </submittedName>
</protein>
<dbReference type="OrthoDB" id="8373447at2"/>
<accession>A0A1G5MME7</accession>
<gene>
    <name evidence="1" type="ORF">SAMN03080610_00862</name>
</gene>
<dbReference type="Proteomes" id="UP000199347">
    <property type="component" value="Unassembled WGS sequence"/>
</dbReference>
<dbReference type="EMBL" id="FMVW01000001">
    <property type="protein sequence ID" value="SCZ25831.1"/>
    <property type="molecule type" value="Genomic_DNA"/>
</dbReference>
<organism evidence="1 2">
    <name type="scientific">Afifella marina DSM 2698</name>
    <dbReference type="NCBI Taxonomy" id="1120955"/>
    <lineage>
        <taxon>Bacteria</taxon>
        <taxon>Pseudomonadati</taxon>
        <taxon>Pseudomonadota</taxon>
        <taxon>Alphaproteobacteria</taxon>
        <taxon>Hyphomicrobiales</taxon>
        <taxon>Afifellaceae</taxon>
        <taxon>Afifella</taxon>
    </lineage>
</organism>
<keyword evidence="2" id="KW-1185">Reference proteome</keyword>
<evidence type="ECO:0000313" key="1">
    <source>
        <dbReference type="EMBL" id="SCZ25831.1"/>
    </source>
</evidence>
<proteinExistence type="predicted"/>
<dbReference type="STRING" id="1120955.SAMN03080610_00862"/>
<reference evidence="1 2" key="1">
    <citation type="submission" date="2016-10" db="EMBL/GenBank/DDBJ databases">
        <authorList>
            <person name="de Groot N.N."/>
        </authorList>
    </citation>
    <scope>NUCLEOTIDE SEQUENCE [LARGE SCALE GENOMIC DNA]</scope>
    <source>
        <strain evidence="1 2">DSM 2698</strain>
    </source>
</reference>
<dbReference type="AlphaFoldDB" id="A0A1G5MME7"/>
<sequence length="156" mass="17045">MPDTVVSLEFLASQVGHLIEETRHLRHEVADIRTLTLKTSEFTRRVERRQAELRDDLEMSIKMEIGGTSAALQTSIEGSLSRIEAKGLSAGSKRRLATSPIASKCWKAEDKDIRAAAHLLPQPALLTRKPHLAISAAMNGDSALFSAICICGIIID</sequence>
<dbReference type="RefSeq" id="WP_092809822.1">
    <property type="nucleotide sequence ID" value="NZ_FMVW01000001.1"/>
</dbReference>